<evidence type="ECO:0000256" key="2">
    <source>
        <dbReference type="ARBA" id="ARBA00022670"/>
    </source>
</evidence>
<dbReference type="KEGG" id="mik:FOE78_22980"/>
<evidence type="ECO:0000256" key="4">
    <source>
        <dbReference type="ARBA" id="ARBA00022807"/>
    </source>
</evidence>
<dbReference type="GO" id="GO:0006508">
    <property type="term" value="P:proteolysis"/>
    <property type="evidence" value="ECO:0007669"/>
    <property type="project" value="UniProtKB-KW"/>
</dbReference>
<keyword evidence="2" id="KW-0645">Protease</keyword>
<evidence type="ECO:0000256" key="3">
    <source>
        <dbReference type="ARBA" id="ARBA00022801"/>
    </source>
</evidence>
<dbReference type="InterPro" id="IPR038765">
    <property type="entry name" value="Papain-like_cys_pep_sf"/>
</dbReference>
<dbReference type="SMART" id="SM00287">
    <property type="entry name" value="SH3b"/>
    <property type="match status" value="5"/>
</dbReference>
<dbReference type="InterPro" id="IPR052354">
    <property type="entry name" value="Cell_Wall_Dynamics_Protein"/>
</dbReference>
<sequence length="578" mass="59707">MSSAMRKAGAVTSLLAAAGAAITVGGVQLASADSVTATAGVNIRSGPGTKYAIVGGLTAGQRITAVGKPTNGWIKVRFNGDTAYVSAAYLDLKSGDTSPGPANIYTKGTKIATAPLNVRQGASLGSKVIGYIAAGQNVTLTGKQSAGFAEMLYGGQRAWVSGQYLVSSMNALPKKTGARYATADLLIRTSTDSDFNIITTVKKGTRLQATGVTRSGYAQIVYNSAIRWVTAKYLSTQPVSSAPASNSGTSSSGPAKQTKPATSHSNPAKTSGSTSGTSKADPSKTGNARPTTPAVPKVVGSRYATTELLIRTTSGSDFKTVAEVPRGARLQITGATANGKAQVVYGGVARWVTAQYLSTSKPKAQTSRPVTPALPRVVGTRYATTELLIRTTSGSNYKTVDTVPTRTKLKITGTYANGRAQIVYNGAVRWVTSQYLAKSKPASRSSSGGSSSVGLVGSNTSSNKGKIALNYAKAQLGKPYVWGAEGPNSFDCSGLTLRAWQAAGVNLPRTSQQQFLASPRVSMSNLKVGDLVFFYGPSPSHVGIYAGNGKVINAPRPGKVVEYTPIAYMPVAGATRPG</sequence>
<dbReference type="GO" id="GO:0008234">
    <property type="term" value="F:cysteine-type peptidase activity"/>
    <property type="evidence" value="ECO:0007669"/>
    <property type="project" value="UniProtKB-KW"/>
</dbReference>
<dbReference type="PROSITE" id="PS51781">
    <property type="entry name" value="SH3B"/>
    <property type="match status" value="3"/>
</dbReference>
<feature type="chain" id="PRO_5022144818" evidence="6">
    <location>
        <begin position="33"/>
        <end position="578"/>
    </location>
</feature>
<dbReference type="RefSeq" id="WP_143988324.1">
    <property type="nucleotide sequence ID" value="NZ_CP041692.1"/>
</dbReference>
<reference evidence="9 10" key="1">
    <citation type="submission" date="2019-07" db="EMBL/GenBank/DDBJ databases">
        <title>Microlunatus dokdonensis sp. nov. isolated from the rhizospheric soil of the wild plant Elymus tsukushiensis.</title>
        <authorList>
            <person name="Ghim S.-Y."/>
            <person name="Hwang Y.-J."/>
            <person name="Son J.-S."/>
            <person name="Shin J.-H."/>
        </authorList>
    </citation>
    <scope>NUCLEOTIDE SEQUENCE [LARGE SCALE GENOMIC DNA]</scope>
    <source>
        <strain evidence="9 10">KUDC0627</strain>
    </source>
</reference>
<proteinExistence type="inferred from homology"/>
<dbReference type="InterPro" id="IPR036028">
    <property type="entry name" value="SH3-like_dom_sf"/>
</dbReference>
<evidence type="ECO:0000259" key="8">
    <source>
        <dbReference type="PROSITE" id="PS51935"/>
    </source>
</evidence>
<dbReference type="Gene3D" id="2.30.30.40">
    <property type="entry name" value="SH3 Domains"/>
    <property type="match status" value="5"/>
</dbReference>
<dbReference type="OrthoDB" id="2989771at2"/>
<evidence type="ECO:0000256" key="6">
    <source>
        <dbReference type="SAM" id="SignalP"/>
    </source>
</evidence>
<dbReference type="PANTHER" id="PTHR34408:SF1">
    <property type="entry name" value="GLYCOSYL HYDROLASE FAMILY 19 DOMAIN-CONTAINING PROTEIN HI_1415"/>
    <property type="match status" value="1"/>
</dbReference>
<feature type="region of interest" description="Disordered" evidence="5">
    <location>
        <begin position="239"/>
        <end position="299"/>
    </location>
</feature>
<feature type="domain" description="SH3b" evidence="7">
    <location>
        <begin position="105"/>
        <end position="169"/>
    </location>
</feature>
<name>A0A516Q4T3_9ACTN</name>
<evidence type="ECO:0000256" key="5">
    <source>
        <dbReference type="SAM" id="MobiDB-lite"/>
    </source>
</evidence>
<keyword evidence="4" id="KW-0788">Thiol protease</keyword>
<keyword evidence="10" id="KW-1185">Reference proteome</keyword>
<evidence type="ECO:0000313" key="9">
    <source>
        <dbReference type="EMBL" id="QDP98385.1"/>
    </source>
</evidence>
<dbReference type="Gene3D" id="3.90.1720.10">
    <property type="entry name" value="endopeptidase domain like (from Nostoc punctiforme)"/>
    <property type="match status" value="1"/>
</dbReference>
<comment type="similarity">
    <text evidence="1">Belongs to the peptidase C40 family.</text>
</comment>
<dbReference type="PROSITE" id="PS51935">
    <property type="entry name" value="NLPC_P60"/>
    <property type="match status" value="1"/>
</dbReference>
<protein>
    <submittedName>
        <fullName evidence="9">SH3 domain-containing protein</fullName>
    </submittedName>
</protein>
<gene>
    <name evidence="9" type="ORF">FOE78_22980</name>
</gene>
<dbReference type="SUPFAM" id="SSF50044">
    <property type="entry name" value="SH3-domain"/>
    <property type="match status" value="1"/>
</dbReference>
<feature type="domain" description="NlpC/P60" evidence="8">
    <location>
        <begin position="462"/>
        <end position="578"/>
    </location>
</feature>
<dbReference type="InterPro" id="IPR000064">
    <property type="entry name" value="NLP_P60_dom"/>
</dbReference>
<feature type="domain" description="SH3b" evidence="7">
    <location>
        <begin position="30"/>
        <end position="94"/>
    </location>
</feature>
<feature type="signal peptide" evidence="6">
    <location>
        <begin position="1"/>
        <end position="32"/>
    </location>
</feature>
<keyword evidence="6" id="KW-0732">Signal</keyword>
<feature type="compositionally biased region" description="Low complexity" evidence="5">
    <location>
        <begin position="240"/>
        <end position="255"/>
    </location>
</feature>
<keyword evidence="3" id="KW-0378">Hydrolase</keyword>
<accession>A0A516Q4T3</accession>
<dbReference type="InterPro" id="IPR003646">
    <property type="entry name" value="SH3-like_bac-type"/>
</dbReference>
<dbReference type="Pfam" id="PF00877">
    <property type="entry name" value="NLPC_P60"/>
    <property type="match status" value="1"/>
</dbReference>
<dbReference type="SUPFAM" id="SSF54001">
    <property type="entry name" value="Cysteine proteinases"/>
    <property type="match status" value="1"/>
</dbReference>
<feature type="domain" description="SH3b" evidence="7">
    <location>
        <begin position="175"/>
        <end position="238"/>
    </location>
</feature>
<evidence type="ECO:0000256" key="1">
    <source>
        <dbReference type="ARBA" id="ARBA00007074"/>
    </source>
</evidence>
<dbReference type="EMBL" id="CP041692">
    <property type="protein sequence ID" value="QDP98385.1"/>
    <property type="molecule type" value="Genomic_DNA"/>
</dbReference>
<dbReference type="Pfam" id="PF08239">
    <property type="entry name" value="SH3_3"/>
    <property type="match status" value="2"/>
</dbReference>
<organism evidence="9 10">
    <name type="scientific">Microlunatus elymi</name>
    <dbReference type="NCBI Taxonomy" id="2596828"/>
    <lineage>
        <taxon>Bacteria</taxon>
        <taxon>Bacillati</taxon>
        <taxon>Actinomycetota</taxon>
        <taxon>Actinomycetes</taxon>
        <taxon>Propionibacteriales</taxon>
        <taxon>Propionibacteriaceae</taxon>
        <taxon>Microlunatus</taxon>
    </lineage>
</organism>
<evidence type="ECO:0000259" key="7">
    <source>
        <dbReference type="PROSITE" id="PS51781"/>
    </source>
</evidence>
<feature type="compositionally biased region" description="Polar residues" evidence="5">
    <location>
        <begin position="259"/>
        <end position="269"/>
    </location>
</feature>
<dbReference type="AlphaFoldDB" id="A0A516Q4T3"/>
<dbReference type="Proteomes" id="UP000319263">
    <property type="component" value="Chromosome"/>
</dbReference>
<dbReference type="PANTHER" id="PTHR34408">
    <property type="entry name" value="FAMILY PROTEIN, PUTATIVE-RELATED"/>
    <property type="match status" value="1"/>
</dbReference>
<evidence type="ECO:0000313" key="10">
    <source>
        <dbReference type="Proteomes" id="UP000319263"/>
    </source>
</evidence>